<sequence length="48" mass="5195">MTTLFCGIDWGEARHDVAIIDETGKVLARDKITADAAGFTQLLTTVQT</sequence>
<protein>
    <recommendedName>
        <fullName evidence="1">Transposase IS110-like N-terminal domain-containing protein</fullName>
    </recommendedName>
</protein>
<gene>
    <name evidence="2" type="ORF">MHPYR_610031</name>
</gene>
<proteinExistence type="predicted"/>
<dbReference type="GO" id="GO:0004803">
    <property type="term" value="F:transposase activity"/>
    <property type="evidence" value="ECO:0007669"/>
    <property type="project" value="InterPro"/>
</dbReference>
<name>A0A1Y5PRJ2_9MYCO</name>
<organism evidence="2">
    <name type="scientific">uncultured Mycobacterium sp</name>
    <dbReference type="NCBI Taxonomy" id="171292"/>
    <lineage>
        <taxon>Bacteria</taxon>
        <taxon>Bacillati</taxon>
        <taxon>Actinomycetota</taxon>
        <taxon>Actinomycetes</taxon>
        <taxon>Mycobacteriales</taxon>
        <taxon>Mycobacteriaceae</taxon>
        <taxon>Mycobacterium</taxon>
        <taxon>environmental samples</taxon>
    </lineage>
</organism>
<reference evidence="2" key="1">
    <citation type="submission" date="2016-03" db="EMBL/GenBank/DDBJ databases">
        <authorList>
            <person name="Ploux O."/>
        </authorList>
    </citation>
    <scope>NUCLEOTIDE SEQUENCE</scope>
    <source>
        <strain evidence="2">UC10</strain>
    </source>
</reference>
<dbReference type="EMBL" id="FLQS01000058">
    <property type="protein sequence ID" value="SBS78811.1"/>
    <property type="molecule type" value="Genomic_DNA"/>
</dbReference>
<dbReference type="Pfam" id="PF01548">
    <property type="entry name" value="DEDD_Tnp_IS110"/>
    <property type="match status" value="1"/>
</dbReference>
<dbReference type="GO" id="GO:0006313">
    <property type="term" value="P:DNA transposition"/>
    <property type="evidence" value="ECO:0007669"/>
    <property type="project" value="InterPro"/>
</dbReference>
<dbReference type="GO" id="GO:0003677">
    <property type="term" value="F:DNA binding"/>
    <property type="evidence" value="ECO:0007669"/>
    <property type="project" value="InterPro"/>
</dbReference>
<accession>A0A1Y5PRJ2</accession>
<feature type="domain" description="Transposase IS110-like N-terminal" evidence="1">
    <location>
        <begin position="6"/>
        <end position="46"/>
    </location>
</feature>
<evidence type="ECO:0000313" key="2">
    <source>
        <dbReference type="EMBL" id="SBS78811.1"/>
    </source>
</evidence>
<evidence type="ECO:0000259" key="1">
    <source>
        <dbReference type="Pfam" id="PF01548"/>
    </source>
</evidence>
<dbReference type="AlphaFoldDB" id="A0A1Y5PRJ2"/>
<dbReference type="InterPro" id="IPR002525">
    <property type="entry name" value="Transp_IS110-like_N"/>
</dbReference>